<feature type="transmembrane region" description="Helical" evidence="1">
    <location>
        <begin position="251"/>
        <end position="271"/>
    </location>
</feature>
<protein>
    <submittedName>
        <fullName evidence="2">ABC transporter permease</fullName>
    </submittedName>
</protein>
<feature type="transmembrane region" description="Helical" evidence="1">
    <location>
        <begin position="21"/>
        <end position="40"/>
    </location>
</feature>
<feature type="transmembrane region" description="Helical" evidence="1">
    <location>
        <begin position="115"/>
        <end position="133"/>
    </location>
</feature>
<dbReference type="Pfam" id="PF12679">
    <property type="entry name" value="ABC2_membrane_2"/>
    <property type="match status" value="1"/>
</dbReference>
<evidence type="ECO:0000256" key="1">
    <source>
        <dbReference type="SAM" id="Phobius"/>
    </source>
</evidence>
<dbReference type="AlphaFoldDB" id="A0A4U0FH51"/>
<keyword evidence="1" id="KW-1133">Transmembrane helix</keyword>
<dbReference type="EMBL" id="SUPK01000001">
    <property type="protein sequence ID" value="TJY44277.1"/>
    <property type="molecule type" value="Genomic_DNA"/>
</dbReference>
<feature type="transmembrane region" description="Helical" evidence="1">
    <location>
        <begin position="154"/>
        <end position="181"/>
    </location>
</feature>
<dbReference type="PANTHER" id="PTHR37305">
    <property type="entry name" value="INTEGRAL MEMBRANE PROTEIN-RELATED"/>
    <property type="match status" value="1"/>
</dbReference>
<dbReference type="GO" id="GO:0140359">
    <property type="term" value="F:ABC-type transporter activity"/>
    <property type="evidence" value="ECO:0007669"/>
    <property type="project" value="InterPro"/>
</dbReference>
<name>A0A4U0FH51_9BACL</name>
<comment type="caution">
    <text evidence="2">The sequence shown here is derived from an EMBL/GenBank/DDBJ whole genome shotgun (WGS) entry which is preliminary data.</text>
</comment>
<accession>A0A4U0FH51</accession>
<gene>
    <name evidence="2" type="ORF">E5161_02495</name>
</gene>
<evidence type="ECO:0000313" key="2">
    <source>
        <dbReference type="EMBL" id="TJY44277.1"/>
    </source>
</evidence>
<dbReference type="Proteomes" id="UP000309673">
    <property type="component" value="Unassembled WGS sequence"/>
</dbReference>
<sequence length="329" mass="36458">MANLLNLVQNETIKVWKKRRFAVVLLILLILIPVFVYAQMKIAQNSAQKFKGDWRAELQTQITDNTRALGSDRIPEEWKKWRRALVQQLQYYLDHDINPRTPNAVTFTRGFMDNAVTLFIPLMVLAIASDLVSSERSSGTVKMLLTRPVRRWRILLSKLVTLTLYVSLIIVATVLLCYLISGLVFGYRGWGEPVFIGFQVSGADVNTSGVHAVPQVIYVLMQAGLAWFASMVVAILALMVSVLVRSTAASFVTMMAAIIAGAILTNMASSWHSAKYLFNVNLELTSYLQGTPPPIEGMTLGFSLAVLAVWAAAGLVVSFGVFTKQDILN</sequence>
<reference evidence="2 3" key="1">
    <citation type="submission" date="2019-04" db="EMBL/GenBank/DDBJ databases">
        <title>Cohnella sp. nov., isolated from soil.</title>
        <authorList>
            <person name="Kim W."/>
        </authorList>
    </citation>
    <scope>NUCLEOTIDE SEQUENCE [LARGE SCALE GENOMIC DNA]</scope>
    <source>
        <strain evidence="2 3">CAU 1483</strain>
    </source>
</reference>
<proteinExistence type="predicted"/>
<keyword evidence="1" id="KW-0472">Membrane</keyword>
<dbReference type="OrthoDB" id="8613028at2"/>
<dbReference type="PANTHER" id="PTHR37305:SF2">
    <property type="entry name" value="BACITRACIN TRANSPORT PERMEASE PROTEIN BCRB"/>
    <property type="match status" value="1"/>
</dbReference>
<evidence type="ECO:0000313" key="3">
    <source>
        <dbReference type="Proteomes" id="UP000309673"/>
    </source>
</evidence>
<keyword evidence="1" id="KW-0812">Transmembrane</keyword>
<dbReference type="GO" id="GO:0005886">
    <property type="term" value="C:plasma membrane"/>
    <property type="evidence" value="ECO:0007669"/>
    <property type="project" value="UniProtKB-SubCell"/>
</dbReference>
<feature type="transmembrane region" description="Helical" evidence="1">
    <location>
        <begin position="300"/>
        <end position="322"/>
    </location>
</feature>
<keyword evidence="3" id="KW-1185">Reference proteome</keyword>
<feature type="transmembrane region" description="Helical" evidence="1">
    <location>
        <begin position="225"/>
        <end position="244"/>
    </location>
</feature>
<dbReference type="RefSeq" id="WP_136776076.1">
    <property type="nucleotide sequence ID" value="NZ_SUPK01000001.1"/>
</dbReference>
<organism evidence="2 3">
    <name type="scientific">Cohnella pontilimi</name>
    <dbReference type="NCBI Taxonomy" id="2564100"/>
    <lineage>
        <taxon>Bacteria</taxon>
        <taxon>Bacillati</taxon>
        <taxon>Bacillota</taxon>
        <taxon>Bacilli</taxon>
        <taxon>Bacillales</taxon>
        <taxon>Paenibacillaceae</taxon>
        <taxon>Cohnella</taxon>
    </lineage>
</organism>